<dbReference type="FunFam" id="3.40.1390.30:FF:000001">
    <property type="entry name" value="GTP cyclohydrolase 1 type 2"/>
    <property type="match status" value="1"/>
</dbReference>
<sequence>MKQVNGHQIIQLFETWAPKRYAEDWDPVGLQVGQLNRSVTKVLVSLDVDERIVDEAIARGAELIIAHHPLLFRPLKRVWTDTPEGRIVEKCIKHDIQVYAAHTNLDVAEGGVNDLMADALQLENTTPLMKSYGEDLYKLVVFAPLENAEAIRQALGDAGAGEIGEYTHCSYEMIGTGRFTPSERAKPHIGRSGEAEEVEEVRIEVILPHFSKSRVMKALLQAHPYEEPAFDLIPLAQQTDEKGLGRIGTLAEPMTLRGFAEHAKRALNVPAVRVVGDVERSIKKVAVLGGSGSKYIHQAKQQGADVYVTGDMDFHTAQACEKLHLAIIDPGHHAEKVMIAGVAEKMKTLCQEAGYEVEWLQSEVNTETFTFL</sequence>
<keyword evidence="7" id="KW-1185">Reference proteome</keyword>
<dbReference type="RefSeq" id="WP_194561638.1">
    <property type="nucleotide sequence ID" value="NZ_JADKPV010000001.1"/>
</dbReference>
<keyword evidence="3 4" id="KW-0479">Metal-binding</keyword>
<dbReference type="PANTHER" id="PTHR13799">
    <property type="entry name" value="NGG1 INTERACTING FACTOR 3"/>
    <property type="match status" value="1"/>
</dbReference>
<dbReference type="GO" id="GO:0005737">
    <property type="term" value="C:cytoplasm"/>
    <property type="evidence" value="ECO:0007669"/>
    <property type="project" value="TreeGrafter"/>
</dbReference>
<dbReference type="Pfam" id="PF01784">
    <property type="entry name" value="DUF34_NIF3"/>
    <property type="match status" value="1"/>
</dbReference>
<evidence type="ECO:0000256" key="1">
    <source>
        <dbReference type="ARBA" id="ARBA00006964"/>
    </source>
</evidence>
<dbReference type="GO" id="GO:0046872">
    <property type="term" value="F:metal ion binding"/>
    <property type="evidence" value="ECO:0007669"/>
    <property type="project" value="UniProtKB-UniRule"/>
</dbReference>
<proteinExistence type="inferred from homology"/>
<evidence type="ECO:0000313" key="6">
    <source>
        <dbReference type="EMBL" id="MBF4500186.1"/>
    </source>
</evidence>
<dbReference type="InterPro" id="IPR017221">
    <property type="entry name" value="DUF34/NIF3_bac"/>
</dbReference>
<dbReference type="InterPro" id="IPR015867">
    <property type="entry name" value="N-reg_PII/ATP_PRibTrfase_C"/>
</dbReference>
<feature type="binding site" evidence="5">
    <location>
        <position position="68"/>
    </location>
    <ligand>
        <name>a divalent metal cation</name>
        <dbReference type="ChEBI" id="CHEBI:60240"/>
        <label>1</label>
    </ligand>
</feature>
<protein>
    <recommendedName>
        <fullName evidence="2 4">GTP cyclohydrolase 1 type 2 homolog</fullName>
    </recommendedName>
</protein>
<evidence type="ECO:0000256" key="2">
    <source>
        <dbReference type="ARBA" id="ARBA00022112"/>
    </source>
</evidence>
<comment type="caution">
    <text evidence="6">The sequence shown here is derived from an EMBL/GenBank/DDBJ whole genome shotgun (WGS) entry which is preliminary data.</text>
</comment>
<evidence type="ECO:0000256" key="5">
    <source>
        <dbReference type="PIRSR" id="PIRSR602678-1"/>
    </source>
</evidence>
<feature type="binding site" evidence="5">
    <location>
        <position position="106"/>
    </location>
    <ligand>
        <name>a divalent metal cation</name>
        <dbReference type="ChEBI" id="CHEBI:60240"/>
        <label>1</label>
    </ligand>
</feature>
<dbReference type="PANTHER" id="PTHR13799:SF14">
    <property type="entry name" value="GTP CYCLOHYDROLASE 1 TYPE 2 HOMOLOG"/>
    <property type="match status" value="1"/>
</dbReference>
<comment type="similarity">
    <text evidence="1 4">Belongs to the GTP cyclohydrolase I type 2/NIF3 family.</text>
</comment>
<accession>A0A8J7KDL4</accession>
<feature type="binding site" evidence="5">
    <location>
        <position position="67"/>
    </location>
    <ligand>
        <name>a divalent metal cation</name>
        <dbReference type="ChEBI" id="CHEBI:60240"/>
        <label>1</label>
    </ligand>
</feature>
<dbReference type="InterPro" id="IPR002678">
    <property type="entry name" value="DUF34/NIF3"/>
</dbReference>
<dbReference type="Gene3D" id="3.30.70.120">
    <property type="match status" value="1"/>
</dbReference>
<organism evidence="6 7">
    <name type="scientific">Savagea serpentis</name>
    <dbReference type="NCBI Taxonomy" id="2785297"/>
    <lineage>
        <taxon>Bacteria</taxon>
        <taxon>Bacillati</taxon>
        <taxon>Bacillota</taxon>
        <taxon>Bacilli</taxon>
        <taxon>Bacillales</taxon>
        <taxon>Caryophanaceae</taxon>
        <taxon>Savagea</taxon>
    </lineage>
</organism>
<evidence type="ECO:0000313" key="7">
    <source>
        <dbReference type="Proteomes" id="UP000622653"/>
    </source>
</evidence>
<dbReference type="InterPro" id="IPR036069">
    <property type="entry name" value="DUF34/NIF3_sf"/>
</dbReference>
<dbReference type="AlphaFoldDB" id="A0A8J7KDL4"/>
<gene>
    <name evidence="6" type="ORF">IRY55_02325</name>
</gene>
<feature type="binding site" evidence="5">
    <location>
        <position position="335"/>
    </location>
    <ligand>
        <name>a divalent metal cation</name>
        <dbReference type="ChEBI" id="CHEBI:60240"/>
        <label>1</label>
    </ligand>
</feature>
<evidence type="ECO:0000256" key="4">
    <source>
        <dbReference type="PIRNR" id="PIRNR037489"/>
    </source>
</evidence>
<name>A0A8J7KDL4_9BACL</name>
<dbReference type="FunFam" id="3.30.70.120:FF:000006">
    <property type="entry name" value="GTP cyclohydrolase 1 type 2 homolog"/>
    <property type="match status" value="1"/>
</dbReference>
<dbReference type="PIRSF" id="PIRSF037489">
    <property type="entry name" value="UCP037489_NIF3_YqfO"/>
    <property type="match status" value="1"/>
</dbReference>
<evidence type="ECO:0000256" key="3">
    <source>
        <dbReference type="ARBA" id="ARBA00022723"/>
    </source>
</evidence>
<dbReference type="Gene3D" id="3.40.1390.30">
    <property type="entry name" value="NIF3 (NGG1p interacting factor 3)-like"/>
    <property type="match status" value="1"/>
</dbReference>
<feature type="binding site" evidence="5">
    <location>
        <position position="332"/>
    </location>
    <ligand>
        <name>a divalent metal cation</name>
        <dbReference type="ChEBI" id="CHEBI:60240"/>
        <label>1</label>
    </ligand>
</feature>
<dbReference type="NCBIfam" id="TIGR00486">
    <property type="entry name" value="YbgI_SA1388"/>
    <property type="match status" value="1"/>
</dbReference>
<dbReference type="SUPFAM" id="SSF102705">
    <property type="entry name" value="NIF3 (NGG1p interacting factor 3)-like"/>
    <property type="match status" value="1"/>
</dbReference>
<dbReference type="EMBL" id="JADKPV010000001">
    <property type="protein sequence ID" value="MBF4500186.1"/>
    <property type="molecule type" value="Genomic_DNA"/>
</dbReference>
<dbReference type="Proteomes" id="UP000622653">
    <property type="component" value="Unassembled WGS sequence"/>
</dbReference>
<reference evidence="6" key="1">
    <citation type="submission" date="2020-11" db="EMBL/GenBank/DDBJ databases">
        <title>Multidrug resistant novel bacterium Savagea serpentis sp. nov., isolated from the scats of a vine snake (Ahaetulla nasuta).</title>
        <authorList>
            <person name="Venkata Ramana V."/>
            <person name="Vikas Patil S."/>
            <person name="Yogita Lugani V."/>
        </authorList>
    </citation>
    <scope>NUCLEOTIDE SEQUENCE</scope>
    <source>
        <strain evidence="6">SN6</strain>
    </source>
</reference>